<dbReference type="Proteomes" id="UP000644756">
    <property type="component" value="Unassembled WGS sequence"/>
</dbReference>
<evidence type="ECO:0000259" key="3">
    <source>
        <dbReference type="Pfam" id="PF06580"/>
    </source>
</evidence>
<gene>
    <name evidence="4" type="ORF">GCM10010916_19470</name>
</gene>
<protein>
    <submittedName>
        <fullName evidence="4">Histidine kinase</fullName>
    </submittedName>
</protein>
<keyword evidence="2" id="KW-0812">Transmembrane</keyword>
<dbReference type="GO" id="GO:0000155">
    <property type="term" value="F:phosphorelay sensor kinase activity"/>
    <property type="evidence" value="ECO:0007669"/>
    <property type="project" value="InterPro"/>
</dbReference>
<dbReference type="InterPro" id="IPR010559">
    <property type="entry name" value="Sig_transdc_His_kin_internal"/>
</dbReference>
<keyword evidence="4" id="KW-0418">Kinase</keyword>
<keyword evidence="2" id="KW-1133">Transmembrane helix</keyword>
<feature type="coiled-coil region" evidence="1">
    <location>
        <begin position="350"/>
        <end position="377"/>
    </location>
</feature>
<comment type="caution">
    <text evidence="4">The sequence shown here is derived from an EMBL/GenBank/DDBJ whole genome shotgun (WGS) entry which is preliminary data.</text>
</comment>
<dbReference type="Pfam" id="PF06580">
    <property type="entry name" value="His_kinase"/>
    <property type="match status" value="1"/>
</dbReference>
<dbReference type="SUPFAM" id="SSF55874">
    <property type="entry name" value="ATPase domain of HSP90 chaperone/DNA topoisomerase II/histidine kinase"/>
    <property type="match status" value="1"/>
</dbReference>
<sequence length="590" mass="67304">MVTLRIRPLLLLLFLAINLFYLLAIVFVVYSSMSRIIADEESDARRQLLNEVNKQITLSMRSVEETGINIASHQVLLNALSYTKDNSLENLRARRNISDVINHFIFTSTNFSSIRIYTDKLNTGRNLSSDEPFAPLSDFRWSGVNSGDMNGFWMKAHQDPTIIDKNTEVLAYVRVLKDQRNEFAGYLKINVKSSYLFSYVLDQAGIRSHFLIDSAGGLVAPVSDPLMIQQEADFDSRIMNDIFGGLDDLEIRGDSFLVISSKPNYVGWRVMEIVAHEQLFSHLSSVKQVLIVICLIGILLSFIISYYLSKKMTNVVSGLLESFKQVETGSFDLKRTNYSILEIQQMHVGLQRMTKRLDMLLQRLESEHKQKTKAELNALLTQINPHFLYNTLDTIQWMVVQNKQEEVVSMIAKLSRLFRISLSRGHPFILLGEEIEHGALYCELQSERYKNDVRIGIDVSPVHKIFLVPRLILQPFIENAFIHGFNKAIHHPGHPLEIWIRTKLEGDNLFICIEDNGNPLGEAGNSDKDHKPPGGYGIRNVRERIQLFFGPDYSVEIGDLKPAGVRVTVKLPKIDDIKKVEEYTGHHQPD</sequence>
<evidence type="ECO:0000313" key="4">
    <source>
        <dbReference type="EMBL" id="GGG02405.1"/>
    </source>
</evidence>
<dbReference type="InterPro" id="IPR050640">
    <property type="entry name" value="Bact_2-comp_sensor_kinase"/>
</dbReference>
<evidence type="ECO:0000256" key="1">
    <source>
        <dbReference type="SAM" id="Coils"/>
    </source>
</evidence>
<accession>A0A917CY39</accession>
<evidence type="ECO:0000313" key="5">
    <source>
        <dbReference type="Proteomes" id="UP000644756"/>
    </source>
</evidence>
<feature type="transmembrane region" description="Helical" evidence="2">
    <location>
        <begin position="289"/>
        <end position="308"/>
    </location>
</feature>
<dbReference type="AlphaFoldDB" id="A0A917CY39"/>
<reference evidence="4" key="2">
    <citation type="submission" date="2020-09" db="EMBL/GenBank/DDBJ databases">
        <authorList>
            <person name="Sun Q."/>
            <person name="Zhou Y."/>
        </authorList>
    </citation>
    <scope>NUCLEOTIDE SEQUENCE</scope>
    <source>
        <strain evidence="4">CGMCC 1.12987</strain>
    </source>
</reference>
<organism evidence="4 5">
    <name type="scientific">Paenibacillus abyssi</name>
    <dbReference type="NCBI Taxonomy" id="1340531"/>
    <lineage>
        <taxon>Bacteria</taxon>
        <taxon>Bacillati</taxon>
        <taxon>Bacillota</taxon>
        <taxon>Bacilli</taxon>
        <taxon>Bacillales</taxon>
        <taxon>Paenibacillaceae</taxon>
        <taxon>Paenibacillus</taxon>
    </lineage>
</organism>
<evidence type="ECO:0000256" key="2">
    <source>
        <dbReference type="SAM" id="Phobius"/>
    </source>
</evidence>
<dbReference type="Gene3D" id="3.30.565.10">
    <property type="entry name" value="Histidine kinase-like ATPase, C-terminal domain"/>
    <property type="match status" value="1"/>
</dbReference>
<keyword evidence="4" id="KW-0808">Transferase</keyword>
<dbReference type="Gene3D" id="6.10.340.10">
    <property type="match status" value="1"/>
</dbReference>
<dbReference type="EMBL" id="BMGR01000005">
    <property type="protein sequence ID" value="GGG02405.1"/>
    <property type="molecule type" value="Genomic_DNA"/>
</dbReference>
<dbReference type="GO" id="GO:0016020">
    <property type="term" value="C:membrane"/>
    <property type="evidence" value="ECO:0007669"/>
    <property type="project" value="InterPro"/>
</dbReference>
<keyword evidence="1" id="KW-0175">Coiled coil</keyword>
<name>A0A917CY39_9BACL</name>
<proteinExistence type="predicted"/>
<dbReference type="RefSeq" id="WP_188530854.1">
    <property type="nucleotide sequence ID" value="NZ_BMGR01000005.1"/>
</dbReference>
<dbReference type="InterPro" id="IPR036890">
    <property type="entry name" value="HATPase_C_sf"/>
</dbReference>
<feature type="domain" description="Signal transduction histidine kinase internal region" evidence="3">
    <location>
        <begin position="374"/>
        <end position="452"/>
    </location>
</feature>
<feature type="transmembrane region" description="Helical" evidence="2">
    <location>
        <begin position="6"/>
        <end position="30"/>
    </location>
</feature>
<keyword evidence="5" id="KW-1185">Reference proteome</keyword>
<keyword evidence="2" id="KW-0472">Membrane</keyword>
<dbReference type="PANTHER" id="PTHR34220:SF7">
    <property type="entry name" value="SENSOR HISTIDINE KINASE YPDA"/>
    <property type="match status" value="1"/>
</dbReference>
<reference evidence="4" key="1">
    <citation type="journal article" date="2014" name="Int. J. Syst. Evol. Microbiol.">
        <title>Complete genome sequence of Corynebacterium casei LMG S-19264T (=DSM 44701T), isolated from a smear-ripened cheese.</title>
        <authorList>
            <consortium name="US DOE Joint Genome Institute (JGI-PGF)"/>
            <person name="Walter F."/>
            <person name="Albersmeier A."/>
            <person name="Kalinowski J."/>
            <person name="Ruckert C."/>
        </authorList>
    </citation>
    <scope>NUCLEOTIDE SEQUENCE</scope>
    <source>
        <strain evidence="4">CGMCC 1.12987</strain>
    </source>
</reference>
<dbReference type="PANTHER" id="PTHR34220">
    <property type="entry name" value="SENSOR HISTIDINE KINASE YPDA"/>
    <property type="match status" value="1"/>
</dbReference>